<name>A0A1H5RK42_9PROT</name>
<protein>
    <submittedName>
        <fullName evidence="1">Uncharacterized protein</fullName>
    </submittedName>
</protein>
<reference evidence="1 2" key="1">
    <citation type="submission" date="2016-10" db="EMBL/GenBank/DDBJ databases">
        <authorList>
            <person name="de Groot N.N."/>
        </authorList>
    </citation>
    <scope>NUCLEOTIDE SEQUENCE [LARGE SCALE GENOMIC DNA]</scope>
    <source>
        <strain evidence="1 2">Nm13</strain>
    </source>
</reference>
<proteinExistence type="predicted"/>
<dbReference type="EMBL" id="FNUX01000001">
    <property type="protein sequence ID" value="SEF38732.1"/>
    <property type="molecule type" value="Genomic_DNA"/>
</dbReference>
<dbReference type="Pfam" id="PF10987">
    <property type="entry name" value="DUF2806"/>
    <property type="match status" value="1"/>
</dbReference>
<gene>
    <name evidence="1" type="ORF">SAMN05216334_10125</name>
</gene>
<dbReference type="InterPro" id="IPR021254">
    <property type="entry name" value="DUF2806"/>
</dbReference>
<dbReference type="AlphaFoldDB" id="A0A1H5RK42"/>
<evidence type="ECO:0000313" key="2">
    <source>
        <dbReference type="Proteomes" id="UP000236753"/>
    </source>
</evidence>
<organism evidence="1 2">
    <name type="scientific">Nitrosomonas ureae</name>
    <dbReference type="NCBI Taxonomy" id="44577"/>
    <lineage>
        <taxon>Bacteria</taxon>
        <taxon>Pseudomonadati</taxon>
        <taxon>Pseudomonadota</taxon>
        <taxon>Betaproteobacteria</taxon>
        <taxon>Nitrosomonadales</taxon>
        <taxon>Nitrosomonadaceae</taxon>
        <taxon>Nitrosomonas</taxon>
    </lineage>
</organism>
<sequence>MIQPLMNSSRFIIYGIDHANKRALPMDDLNVLSDLTQKDKYIFATLCQFLWVQGEPLLLIFDVENEVYSKQGITLSVLKHLEDAGLIAFENKGFVKKGFGKHTRLFYCDRPTKMGFQDNENNSLDLGHVLLTARGKELALTIPVIRNQQFYEYVIRRWFEQGLVLSSIQIDRDRRPNIAGRACAIRAPG</sequence>
<dbReference type="Proteomes" id="UP000236753">
    <property type="component" value="Unassembled WGS sequence"/>
</dbReference>
<accession>A0A1H5RK42</accession>
<evidence type="ECO:0000313" key="1">
    <source>
        <dbReference type="EMBL" id="SEF38732.1"/>
    </source>
</evidence>